<protein>
    <submittedName>
        <fullName evidence="2">Uncharacterized protein</fullName>
    </submittedName>
</protein>
<organism evidence="2 3">
    <name type="scientific">Prorocentrum cordatum</name>
    <dbReference type="NCBI Taxonomy" id="2364126"/>
    <lineage>
        <taxon>Eukaryota</taxon>
        <taxon>Sar</taxon>
        <taxon>Alveolata</taxon>
        <taxon>Dinophyceae</taxon>
        <taxon>Prorocentrales</taxon>
        <taxon>Prorocentraceae</taxon>
        <taxon>Prorocentrum</taxon>
    </lineage>
</organism>
<dbReference type="Proteomes" id="UP001189429">
    <property type="component" value="Unassembled WGS sequence"/>
</dbReference>
<evidence type="ECO:0000313" key="2">
    <source>
        <dbReference type="EMBL" id="CAK0909634.1"/>
    </source>
</evidence>
<comment type="caution">
    <text evidence="2">The sequence shown here is derived from an EMBL/GenBank/DDBJ whole genome shotgun (WGS) entry which is preliminary data.</text>
</comment>
<reference evidence="2" key="1">
    <citation type="submission" date="2023-10" db="EMBL/GenBank/DDBJ databases">
        <authorList>
            <person name="Chen Y."/>
            <person name="Shah S."/>
            <person name="Dougan E. K."/>
            <person name="Thang M."/>
            <person name="Chan C."/>
        </authorList>
    </citation>
    <scope>NUCLEOTIDE SEQUENCE [LARGE SCALE GENOMIC DNA]</scope>
</reference>
<keyword evidence="3" id="KW-1185">Reference proteome</keyword>
<dbReference type="EMBL" id="CAUYUJ010022231">
    <property type="protein sequence ID" value="CAK0909634.1"/>
    <property type="molecule type" value="Genomic_DNA"/>
</dbReference>
<feature type="region of interest" description="Disordered" evidence="1">
    <location>
        <begin position="56"/>
        <end position="77"/>
    </location>
</feature>
<proteinExistence type="predicted"/>
<evidence type="ECO:0000313" key="3">
    <source>
        <dbReference type="Proteomes" id="UP001189429"/>
    </source>
</evidence>
<sequence>GAKVANPAVERGAVTLDGVLRARRPVAGREAQGGGRMQGGVDVRLPAALPRAAGLGGGVGGARRGDRAGPGRGRVGRLRPLRSSEVRRAWTACAGQGCCAVQDGGGDGVDGKARIAALVEERGGLMAERDVIVAGLKATGALAWELRRGVEGMAVRPADAAL</sequence>
<name>A0ABN9YAA0_9DINO</name>
<accession>A0ABN9YAA0</accession>
<evidence type="ECO:0000256" key="1">
    <source>
        <dbReference type="SAM" id="MobiDB-lite"/>
    </source>
</evidence>
<gene>
    <name evidence="2" type="ORF">PCOR1329_LOCUS83994</name>
</gene>
<feature type="non-terminal residue" evidence="2">
    <location>
        <position position="1"/>
    </location>
</feature>